<comment type="caution">
    <text evidence="1">The sequence shown here is derived from an EMBL/GenBank/DDBJ whole genome shotgun (WGS) entry which is preliminary data.</text>
</comment>
<accession>A0A0D8J8V9</accession>
<reference evidence="1 2" key="1">
    <citation type="submission" date="2014-09" db="EMBL/GenBank/DDBJ databases">
        <title>Draft Genome Sequence of Draconibacterium sp. JN14CK-3.</title>
        <authorList>
            <person name="Dong C."/>
            <person name="Lai Q."/>
            <person name="Shao Z."/>
        </authorList>
    </citation>
    <scope>NUCLEOTIDE SEQUENCE [LARGE SCALE GENOMIC DNA]</scope>
    <source>
        <strain evidence="1 2">JN14CK-3</strain>
    </source>
</reference>
<dbReference type="AlphaFoldDB" id="A0A0D8J8V9"/>
<evidence type="ECO:0000313" key="2">
    <source>
        <dbReference type="Proteomes" id="UP000032544"/>
    </source>
</evidence>
<sequence>MPGTEDLDYIGFEGESVSVVVNKNSSADVTIKVYTTQIQGSSRTFDLVVREELTTAAAGAYSIPETVTVPANLNVGEFTVTISDVNIPSEGVEAVVAIVAEDGVLTGENLTFEITKYCPLNIDDFIGDYLITEEGYGTYGTTITKDPDVPNRIWITNFWDWTNDLAYYDFDPESGTVTMPSQPIVMGDGNTYECIGTGTYNACAGTFHMEYSGDVAGTVHDFAPAN</sequence>
<evidence type="ECO:0000313" key="1">
    <source>
        <dbReference type="EMBL" id="KJF42203.1"/>
    </source>
</evidence>
<proteinExistence type="predicted"/>
<name>A0A0D8J8V9_9BACT</name>
<gene>
    <name evidence="1" type="ORF">LH29_20625</name>
</gene>
<dbReference type="Proteomes" id="UP000032544">
    <property type="component" value="Unassembled WGS sequence"/>
</dbReference>
<dbReference type="EMBL" id="JRHC01000006">
    <property type="protein sequence ID" value="KJF42203.1"/>
    <property type="molecule type" value="Genomic_DNA"/>
</dbReference>
<evidence type="ECO:0008006" key="3">
    <source>
        <dbReference type="Google" id="ProtNLM"/>
    </source>
</evidence>
<dbReference type="STRING" id="1544798.LH29_20625"/>
<protein>
    <recommendedName>
        <fullName evidence="3">Calx-beta domain-containing protein</fullName>
    </recommendedName>
</protein>
<keyword evidence="2" id="KW-1185">Reference proteome</keyword>
<organism evidence="1 2">
    <name type="scientific">Draconibacterium sediminis</name>
    <dbReference type="NCBI Taxonomy" id="1544798"/>
    <lineage>
        <taxon>Bacteria</taxon>
        <taxon>Pseudomonadati</taxon>
        <taxon>Bacteroidota</taxon>
        <taxon>Bacteroidia</taxon>
        <taxon>Marinilabiliales</taxon>
        <taxon>Prolixibacteraceae</taxon>
        <taxon>Draconibacterium</taxon>
    </lineage>
</organism>